<gene>
    <name evidence="1" type="ORF">RMAR0315_LOCUS8563</name>
</gene>
<accession>A0A7S0BMR4</accession>
<proteinExistence type="predicted"/>
<dbReference type="EMBL" id="HBEK01015710">
    <property type="protein sequence ID" value="CAD8398571.1"/>
    <property type="molecule type" value="Transcribed_RNA"/>
</dbReference>
<evidence type="ECO:0000313" key="1">
    <source>
        <dbReference type="EMBL" id="CAD8398571.1"/>
    </source>
</evidence>
<protein>
    <submittedName>
        <fullName evidence="1">Uncharacterized protein</fullName>
    </submittedName>
</protein>
<dbReference type="AlphaFoldDB" id="A0A7S0BMR4"/>
<sequence>MYATTASHPGPVYWTNSLKLNFEWSFSAWSNASSFSVVMELAFMLASSVIDPFFSTSPGVIGAFPTSLMSVERLLSATRPSSMFSELTTGTEFPILFRKIWTPRNEASAYITNPISTPAQIVRTLTLLLTHKTFSSCLTV</sequence>
<name>A0A7S0BMR4_9RHOD</name>
<reference evidence="1" key="1">
    <citation type="submission" date="2021-01" db="EMBL/GenBank/DDBJ databases">
        <authorList>
            <person name="Corre E."/>
            <person name="Pelletier E."/>
            <person name="Niang G."/>
            <person name="Scheremetjew M."/>
            <person name="Finn R."/>
            <person name="Kale V."/>
            <person name="Holt S."/>
            <person name="Cochrane G."/>
            <person name="Meng A."/>
            <person name="Brown T."/>
            <person name="Cohen L."/>
        </authorList>
    </citation>
    <scope>NUCLEOTIDE SEQUENCE</scope>
    <source>
        <strain evidence="1">UTEX LB 2760</strain>
    </source>
</reference>
<organism evidence="1">
    <name type="scientific">Rhodosorus marinus</name>
    <dbReference type="NCBI Taxonomy" id="101924"/>
    <lineage>
        <taxon>Eukaryota</taxon>
        <taxon>Rhodophyta</taxon>
        <taxon>Stylonematophyceae</taxon>
        <taxon>Stylonematales</taxon>
        <taxon>Stylonemataceae</taxon>
        <taxon>Rhodosorus</taxon>
    </lineage>
</organism>